<dbReference type="GO" id="GO:0005737">
    <property type="term" value="C:cytoplasm"/>
    <property type="evidence" value="ECO:0007669"/>
    <property type="project" value="TreeGrafter"/>
</dbReference>
<evidence type="ECO:0000313" key="3">
    <source>
        <dbReference type="Proteomes" id="UP000183400"/>
    </source>
</evidence>
<dbReference type="AlphaFoldDB" id="A0A1H2UAV2"/>
<organism evidence="2 3">
    <name type="scientific">Ruegeria halocynthiae</name>
    <dbReference type="NCBI Taxonomy" id="985054"/>
    <lineage>
        <taxon>Bacteria</taxon>
        <taxon>Pseudomonadati</taxon>
        <taxon>Pseudomonadota</taxon>
        <taxon>Alphaproteobacteria</taxon>
        <taxon>Rhodobacterales</taxon>
        <taxon>Roseobacteraceae</taxon>
        <taxon>Ruegeria</taxon>
    </lineage>
</organism>
<keyword evidence="3" id="KW-1185">Reference proteome</keyword>
<accession>A0A1H2UAV2</accession>
<dbReference type="InterPro" id="IPR000182">
    <property type="entry name" value="GNAT_dom"/>
</dbReference>
<proteinExistence type="predicted"/>
<keyword evidence="2" id="KW-0808">Transferase</keyword>
<dbReference type="InterPro" id="IPR016181">
    <property type="entry name" value="Acyl_CoA_acyltransferase"/>
</dbReference>
<dbReference type="SUPFAM" id="SSF55729">
    <property type="entry name" value="Acyl-CoA N-acyltransferases (Nat)"/>
    <property type="match status" value="1"/>
</dbReference>
<dbReference type="GO" id="GO:1990189">
    <property type="term" value="F:protein N-terminal-serine acetyltransferase activity"/>
    <property type="evidence" value="ECO:0007669"/>
    <property type="project" value="TreeGrafter"/>
</dbReference>
<dbReference type="Gene3D" id="3.40.630.30">
    <property type="match status" value="1"/>
</dbReference>
<dbReference type="STRING" id="985054.SAMN05444358_1011067"/>
<dbReference type="InterPro" id="IPR051908">
    <property type="entry name" value="Ribosomal_N-acetyltransferase"/>
</dbReference>
<dbReference type="PROSITE" id="PS51186">
    <property type="entry name" value="GNAT"/>
    <property type="match status" value="1"/>
</dbReference>
<protein>
    <submittedName>
        <fullName evidence="2">Protein N-acetyltransferase, RimJ/RimL family</fullName>
    </submittedName>
</protein>
<dbReference type="Pfam" id="PF13302">
    <property type="entry name" value="Acetyltransf_3"/>
    <property type="match status" value="1"/>
</dbReference>
<reference evidence="3" key="1">
    <citation type="submission" date="2016-10" db="EMBL/GenBank/DDBJ databases">
        <authorList>
            <person name="Varghese N."/>
            <person name="Submissions S."/>
        </authorList>
    </citation>
    <scope>NUCLEOTIDE SEQUENCE [LARGE SCALE GENOMIC DNA]</scope>
    <source>
        <strain evidence="3">DSM 27839</strain>
    </source>
</reference>
<evidence type="ECO:0000259" key="1">
    <source>
        <dbReference type="PROSITE" id="PS51186"/>
    </source>
</evidence>
<sequence length="236" mass="26742">MAEHDTNQLGQPIGLPVRGEFPRPTPPYTPMQGRFCSVVPLDVNRHAPGLYRAFANDTDGHNWTYLPYGPFGSEADFTAWAQANCMDADPMFHTVLDADEIPVGMASYLRVEPAAGAIEVGHIHFSPLLQRKPQSTEVMYLMMRRVFDELGYRRYEWKCDALNAPSRQAAERLGFTFEGIFRQATHYKGRNRDTAWFSIIDSEWPRIRAAFENWLAPGNFDAAGQQRQSLQARVGS</sequence>
<dbReference type="OrthoDB" id="5295305at2"/>
<dbReference type="GO" id="GO:0008999">
    <property type="term" value="F:protein-N-terminal-alanine acetyltransferase activity"/>
    <property type="evidence" value="ECO:0007669"/>
    <property type="project" value="TreeGrafter"/>
</dbReference>
<name>A0A1H2UAV2_9RHOB</name>
<dbReference type="Proteomes" id="UP000183400">
    <property type="component" value="Unassembled WGS sequence"/>
</dbReference>
<dbReference type="EMBL" id="FNNP01000001">
    <property type="protein sequence ID" value="SDW52584.1"/>
    <property type="molecule type" value="Genomic_DNA"/>
</dbReference>
<gene>
    <name evidence="2" type="ORF">SAMN05444358_1011067</name>
</gene>
<dbReference type="FunFam" id="3.40.630.30:FF:000047">
    <property type="entry name" value="Acetyltransferase, GNAT family"/>
    <property type="match status" value="1"/>
</dbReference>
<dbReference type="PANTHER" id="PTHR43441:SF2">
    <property type="entry name" value="FAMILY ACETYLTRANSFERASE, PUTATIVE (AFU_ORTHOLOGUE AFUA_7G00850)-RELATED"/>
    <property type="match status" value="1"/>
</dbReference>
<dbReference type="RefSeq" id="WP_074735029.1">
    <property type="nucleotide sequence ID" value="NZ_FNNP01000001.1"/>
</dbReference>
<evidence type="ECO:0000313" key="2">
    <source>
        <dbReference type="EMBL" id="SDW52584.1"/>
    </source>
</evidence>
<feature type="domain" description="N-acetyltransferase" evidence="1">
    <location>
        <begin position="49"/>
        <end position="193"/>
    </location>
</feature>
<dbReference type="PANTHER" id="PTHR43441">
    <property type="entry name" value="RIBOSOMAL-PROTEIN-SERINE ACETYLTRANSFERASE"/>
    <property type="match status" value="1"/>
</dbReference>